<dbReference type="Gene3D" id="2.60.40.1080">
    <property type="match status" value="2"/>
</dbReference>
<evidence type="ECO:0000313" key="5">
    <source>
        <dbReference type="Proteomes" id="UP000679848"/>
    </source>
</evidence>
<name>A0A830QTA5_9FIRM</name>
<geneLocation type="plasmid" evidence="4 5">
    <name>pMM59_01</name>
</geneLocation>
<evidence type="ECO:0000256" key="2">
    <source>
        <dbReference type="SAM" id="Phobius"/>
    </source>
</evidence>
<dbReference type="SMART" id="SM00635">
    <property type="entry name" value="BID_2"/>
    <property type="match status" value="2"/>
</dbReference>
<protein>
    <recommendedName>
        <fullName evidence="3">BIG2 domain-containing protein</fullName>
    </recommendedName>
</protein>
<organism evidence="4 5">
    <name type="scientific">Pusillibacter faecalis</name>
    <dbReference type="NCBI Taxonomy" id="2714358"/>
    <lineage>
        <taxon>Bacteria</taxon>
        <taxon>Bacillati</taxon>
        <taxon>Bacillota</taxon>
        <taxon>Clostridia</taxon>
        <taxon>Eubacteriales</taxon>
        <taxon>Oscillospiraceae</taxon>
        <taxon>Pusillibacter</taxon>
    </lineage>
</organism>
<accession>A0A830QTA5</accession>
<feature type="compositionally biased region" description="Acidic residues" evidence="1">
    <location>
        <begin position="100"/>
        <end position="128"/>
    </location>
</feature>
<evidence type="ECO:0000256" key="1">
    <source>
        <dbReference type="SAM" id="MobiDB-lite"/>
    </source>
</evidence>
<keyword evidence="5" id="KW-1185">Reference proteome</keyword>
<gene>
    <name evidence="4" type="ORF">MM59RIKEN_34290</name>
</gene>
<dbReference type="RefSeq" id="WP_187031089.1">
    <property type="nucleotide sequence ID" value="NZ_AP023421.1"/>
</dbReference>
<keyword evidence="2" id="KW-1133">Transmembrane helix</keyword>
<dbReference type="Pfam" id="PF02368">
    <property type="entry name" value="Big_2"/>
    <property type="match status" value="2"/>
</dbReference>
<keyword evidence="2" id="KW-0472">Membrane</keyword>
<keyword evidence="4" id="KW-0614">Plasmid</keyword>
<evidence type="ECO:0000259" key="3">
    <source>
        <dbReference type="SMART" id="SM00635"/>
    </source>
</evidence>
<feature type="domain" description="BIG2" evidence="3">
    <location>
        <begin position="153"/>
        <end position="227"/>
    </location>
</feature>
<dbReference type="InterPro" id="IPR003343">
    <property type="entry name" value="Big_2"/>
</dbReference>
<feature type="region of interest" description="Disordered" evidence="1">
    <location>
        <begin position="83"/>
        <end position="141"/>
    </location>
</feature>
<keyword evidence="2" id="KW-0812">Transmembrane</keyword>
<dbReference type="SUPFAM" id="SSF49373">
    <property type="entry name" value="Invasin/intimin cell-adhesion fragments"/>
    <property type="match status" value="2"/>
</dbReference>
<feature type="transmembrane region" description="Helical" evidence="2">
    <location>
        <begin position="53"/>
        <end position="74"/>
    </location>
</feature>
<dbReference type="EMBL" id="AP023421">
    <property type="protein sequence ID" value="BCK86110.1"/>
    <property type="molecule type" value="Genomic_DNA"/>
</dbReference>
<dbReference type="Proteomes" id="UP000679848">
    <property type="component" value="Plasmid pMM59_01"/>
</dbReference>
<proteinExistence type="predicted"/>
<sequence>MAMKRCPICGEKYSETYKNCPFCEEEAALQEGGDLRRGSRHGKRVSRSRQFNLITPTLIVLIIIMAALLIYLLYGSQLAERFGGSQEEPNTEDVVPPDTTEPEDGTIPEDETGTDSDAEPDAGSEPDGSDTAAGSQGADEEPDALDYETVNALPSGLVLSTTDFTLKNLGETATIKVTSGGSGSYTWVSEDDGIASVDSSGKVTAVSGGTIHVLVTDGTKKGVCIVRVTASGSLPAAPSGGDNGSGGAHKLNQEDFTRPVREGPYQLKVSGVTTAITWTSSDTSVATVSSTGLVTPVGAGTATITASWDGQSLSCIVRVPG</sequence>
<dbReference type="InterPro" id="IPR008964">
    <property type="entry name" value="Invasin/intimin_cell_adhesion"/>
</dbReference>
<dbReference type="KEGG" id="pfaa:MM59RIKEN_34290"/>
<evidence type="ECO:0000313" key="4">
    <source>
        <dbReference type="EMBL" id="BCK86110.1"/>
    </source>
</evidence>
<reference evidence="4" key="1">
    <citation type="submission" date="2020-09" db="EMBL/GenBank/DDBJ databases">
        <title>New species isolated from human feces.</title>
        <authorList>
            <person name="Kitahara M."/>
            <person name="Shigeno Y."/>
            <person name="Shime M."/>
            <person name="Matsumoto Y."/>
            <person name="Nakamura S."/>
            <person name="Motooka D."/>
            <person name="Fukuoka S."/>
            <person name="Nishikawa H."/>
            <person name="Benno Y."/>
        </authorList>
    </citation>
    <scope>NUCLEOTIDE SEQUENCE</scope>
    <source>
        <strain evidence="4">MM59</strain>
        <plasmid evidence="4">pMM59_01</plasmid>
    </source>
</reference>
<feature type="domain" description="BIG2" evidence="3">
    <location>
        <begin position="250"/>
        <end position="318"/>
    </location>
</feature>
<dbReference type="AlphaFoldDB" id="A0A830QTA5"/>